<evidence type="ECO:0000313" key="2">
    <source>
        <dbReference type="EMBL" id="MFC6282305.1"/>
    </source>
</evidence>
<protein>
    <submittedName>
        <fullName evidence="2">DUF4148 domain-containing protein</fullName>
    </submittedName>
</protein>
<feature type="chain" id="PRO_5045771573" evidence="1">
    <location>
        <begin position="24"/>
        <end position="103"/>
    </location>
</feature>
<sequence>MKSNFFAATVVAIAALSGVSAFAQANVQNRLEGEASTRVTFDTTPSKLTRAQVQAEYLQARSSGALPSSPEVSFVPVVASASSLTRAEVIASIGKVKAQSGAL</sequence>
<comment type="caution">
    <text evidence="2">The sequence shown here is derived from an EMBL/GenBank/DDBJ whole genome shotgun (WGS) entry which is preliminary data.</text>
</comment>
<dbReference type="EMBL" id="JBHSRS010000075">
    <property type="protein sequence ID" value="MFC6282305.1"/>
    <property type="molecule type" value="Genomic_DNA"/>
</dbReference>
<dbReference type="RefSeq" id="WP_371438965.1">
    <property type="nucleotide sequence ID" value="NZ_JBHSRS010000075.1"/>
</dbReference>
<keyword evidence="1" id="KW-0732">Signal</keyword>
<evidence type="ECO:0000256" key="1">
    <source>
        <dbReference type="SAM" id="SignalP"/>
    </source>
</evidence>
<gene>
    <name evidence="2" type="ORF">ACFQND_13840</name>
</gene>
<dbReference type="Proteomes" id="UP001596270">
    <property type="component" value="Unassembled WGS sequence"/>
</dbReference>
<feature type="signal peptide" evidence="1">
    <location>
        <begin position="1"/>
        <end position="23"/>
    </location>
</feature>
<proteinExistence type="predicted"/>
<accession>A0ABW1TZG9</accession>
<name>A0ABW1TZG9_9BURK</name>
<reference evidence="3" key="1">
    <citation type="journal article" date="2019" name="Int. J. Syst. Evol. Microbiol.">
        <title>The Global Catalogue of Microorganisms (GCM) 10K type strain sequencing project: providing services to taxonomists for standard genome sequencing and annotation.</title>
        <authorList>
            <consortium name="The Broad Institute Genomics Platform"/>
            <consortium name="The Broad Institute Genome Sequencing Center for Infectious Disease"/>
            <person name="Wu L."/>
            <person name="Ma J."/>
        </authorList>
    </citation>
    <scope>NUCLEOTIDE SEQUENCE [LARGE SCALE GENOMIC DNA]</scope>
    <source>
        <strain evidence="3">CCUG 39402</strain>
    </source>
</reference>
<organism evidence="2 3">
    <name type="scientific">Polaromonas aquatica</name>
    <dbReference type="NCBI Taxonomy" id="332657"/>
    <lineage>
        <taxon>Bacteria</taxon>
        <taxon>Pseudomonadati</taxon>
        <taxon>Pseudomonadota</taxon>
        <taxon>Betaproteobacteria</taxon>
        <taxon>Burkholderiales</taxon>
        <taxon>Comamonadaceae</taxon>
        <taxon>Polaromonas</taxon>
    </lineage>
</organism>
<dbReference type="Pfam" id="PF13663">
    <property type="entry name" value="DUF4148"/>
    <property type="match status" value="1"/>
</dbReference>
<keyword evidence="3" id="KW-1185">Reference proteome</keyword>
<evidence type="ECO:0000313" key="3">
    <source>
        <dbReference type="Proteomes" id="UP001596270"/>
    </source>
</evidence>
<dbReference type="InterPro" id="IPR025421">
    <property type="entry name" value="DUF4148"/>
</dbReference>